<dbReference type="InterPro" id="IPR052159">
    <property type="entry name" value="Competence_DNA_uptake"/>
</dbReference>
<dbReference type="SUPFAM" id="SSF56281">
    <property type="entry name" value="Metallo-hydrolase/oxidoreductase"/>
    <property type="match status" value="1"/>
</dbReference>
<keyword evidence="7" id="KW-1185">Reference proteome</keyword>
<comment type="catalytic activity">
    <reaction evidence="3">
        <text>3',5'-cyclic UMP + H2O = UMP + H(+)</text>
        <dbReference type="Rhea" id="RHEA:70575"/>
        <dbReference type="ChEBI" id="CHEBI:15377"/>
        <dbReference type="ChEBI" id="CHEBI:15378"/>
        <dbReference type="ChEBI" id="CHEBI:57865"/>
        <dbReference type="ChEBI" id="CHEBI:184387"/>
    </reaction>
    <physiologicalReaction direction="left-to-right" evidence="3">
        <dbReference type="Rhea" id="RHEA:70576"/>
    </physiologicalReaction>
</comment>
<keyword evidence="4" id="KW-0732">Signal</keyword>
<sequence>MRKMSIFLSLLSVLLFATAGCARESDLQDTVKIDDPYLSENERDFTGMVVTFFALPNGESTLVRFPSGKNMLIDTGSADDAEVLQTLLEERQVTAIDYLVISNDQPEHAGGFARLAQHTQLDTILLPKPIFSTIANAISLPSDKKLMLLSEGDKVSFEPKITLTVLNPGEQLSLSPQDNSLVFQLQQDQLRFLFTSAISEKTEEQLLRLMPGLLRAEVLKVADQGSNQASSQLFLNKVDPQVAIIETGKTPLEHNRGQEEVLERLGESWAETYITKQHGTITILSNGKQYRILKR</sequence>
<evidence type="ECO:0000256" key="4">
    <source>
        <dbReference type="SAM" id="SignalP"/>
    </source>
</evidence>
<protein>
    <submittedName>
        <fullName evidence="6">Competence protein ComEC</fullName>
    </submittedName>
</protein>
<evidence type="ECO:0000256" key="1">
    <source>
        <dbReference type="ARBA" id="ARBA00034221"/>
    </source>
</evidence>
<evidence type="ECO:0000313" key="6">
    <source>
        <dbReference type="EMBL" id="MBM7588752.1"/>
    </source>
</evidence>
<dbReference type="Gene3D" id="3.60.15.10">
    <property type="entry name" value="Ribonuclease Z/Hydroxyacylglutathione hydrolase-like"/>
    <property type="match status" value="1"/>
</dbReference>
<dbReference type="RefSeq" id="WP_204516480.1">
    <property type="nucleotide sequence ID" value="NZ_BAABIN010000009.1"/>
</dbReference>
<feature type="domain" description="Metallo-beta-lactamase" evidence="5">
    <location>
        <begin position="60"/>
        <end position="128"/>
    </location>
</feature>
<reference evidence="6" key="1">
    <citation type="submission" date="2021-01" db="EMBL/GenBank/DDBJ databases">
        <title>Genomic Encyclopedia of Type Strains, Phase IV (KMG-IV): sequencing the most valuable type-strain genomes for metagenomic binning, comparative biology and taxonomic classification.</title>
        <authorList>
            <person name="Goeker M."/>
        </authorList>
    </citation>
    <scope>NUCLEOTIDE SEQUENCE</scope>
    <source>
        <strain evidence="6">DSM 25523</strain>
    </source>
</reference>
<dbReference type="PANTHER" id="PTHR30619">
    <property type="entry name" value="DNA INTERNALIZATION/COMPETENCE PROTEIN COMEC/REC2"/>
    <property type="match status" value="1"/>
</dbReference>
<dbReference type="AlphaFoldDB" id="A0A939BQP6"/>
<accession>A0A939BQP6</accession>
<name>A0A939BQP6_9BACL</name>
<dbReference type="InterPro" id="IPR036866">
    <property type="entry name" value="RibonucZ/Hydroxyglut_hydro"/>
</dbReference>
<comment type="caution">
    <text evidence="6">The sequence shown here is derived from an EMBL/GenBank/DDBJ whole genome shotgun (WGS) entry which is preliminary data.</text>
</comment>
<evidence type="ECO:0000313" key="7">
    <source>
        <dbReference type="Proteomes" id="UP000717624"/>
    </source>
</evidence>
<feature type="chain" id="PRO_5039665026" evidence="4">
    <location>
        <begin position="20"/>
        <end position="295"/>
    </location>
</feature>
<proteinExistence type="predicted"/>
<evidence type="ECO:0000256" key="3">
    <source>
        <dbReference type="ARBA" id="ARBA00048505"/>
    </source>
</evidence>
<dbReference type="PANTHER" id="PTHR30619:SF1">
    <property type="entry name" value="RECOMBINATION PROTEIN 2"/>
    <property type="match status" value="1"/>
</dbReference>
<organism evidence="6 7">
    <name type="scientific">Brevibacillus fulvus</name>
    <dbReference type="NCBI Taxonomy" id="1125967"/>
    <lineage>
        <taxon>Bacteria</taxon>
        <taxon>Bacillati</taxon>
        <taxon>Bacillota</taxon>
        <taxon>Bacilli</taxon>
        <taxon>Bacillales</taxon>
        <taxon>Paenibacillaceae</taxon>
        <taxon>Brevibacillus</taxon>
    </lineage>
</organism>
<dbReference type="EMBL" id="JAFBEB010000001">
    <property type="protein sequence ID" value="MBM7588752.1"/>
    <property type="molecule type" value="Genomic_DNA"/>
</dbReference>
<feature type="signal peptide" evidence="4">
    <location>
        <begin position="1"/>
        <end position="19"/>
    </location>
</feature>
<evidence type="ECO:0000259" key="5">
    <source>
        <dbReference type="Pfam" id="PF00753"/>
    </source>
</evidence>
<dbReference type="PROSITE" id="PS51257">
    <property type="entry name" value="PROKAR_LIPOPROTEIN"/>
    <property type="match status" value="1"/>
</dbReference>
<evidence type="ECO:0000256" key="2">
    <source>
        <dbReference type="ARBA" id="ARBA00034301"/>
    </source>
</evidence>
<comment type="catalytic activity">
    <reaction evidence="1">
        <text>3',5'-cyclic CMP + H2O = CMP + H(+)</text>
        <dbReference type="Rhea" id="RHEA:72675"/>
        <dbReference type="ChEBI" id="CHEBI:15377"/>
        <dbReference type="ChEBI" id="CHEBI:15378"/>
        <dbReference type="ChEBI" id="CHEBI:58003"/>
        <dbReference type="ChEBI" id="CHEBI:60377"/>
    </reaction>
    <physiologicalReaction direction="left-to-right" evidence="1">
        <dbReference type="Rhea" id="RHEA:72676"/>
    </physiologicalReaction>
</comment>
<comment type="function">
    <text evidence="2">Counteracts the endogenous Pycsar antiviral defense system. Phosphodiesterase that enables metal-dependent hydrolysis of host cyclic nucleotide Pycsar defense signals such as cCMP and cUMP.</text>
</comment>
<dbReference type="InterPro" id="IPR001279">
    <property type="entry name" value="Metallo-B-lactamas"/>
</dbReference>
<gene>
    <name evidence="6" type="ORF">JOD01_000338</name>
</gene>
<dbReference type="Pfam" id="PF00753">
    <property type="entry name" value="Lactamase_B"/>
    <property type="match status" value="1"/>
</dbReference>
<dbReference type="Proteomes" id="UP000717624">
    <property type="component" value="Unassembled WGS sequence"/>
</dbReference>